<keyword evidence="3" id="KW-1185">Reference proteome</keyword>
<dbReference type="RefSeq" id="WP_189459252.1">
    <property type="nucleotide sequence ID" value="NZ_BMYO01000003.1"/>
</dbReference>
<dbReference type="InterPro" id="IPR054075">
    <property type="entry name" value="Gp53-like_C"/>
</dbReference>
<evidence type="ECO:0000259" key="1">
    <source>
        <dbReference type="Pfam" id="PF21882"/>
    </source>
</evidence>
<evidence type="ECO:0000313" key="2">
    <source>
        <dbReference type="EMBL" id="GHD59847.1"/>
    </source>
</evidence>
<accession>A0ABQ3GYG7</accession>
<organism evidence="2 3">
    <name type="scientific">Jeongeupia chitinilytica</name>
    <dbReference type="NCBI Taxonomy" id="1041641"/>
    <lineage>
        <taxon>Bacteria</taxon>
        <taxon>Pseudomonadati</taxon>
        <taxon>Pseudomonadota</taxon>
        <taxon>Betaproteobacteria</taxon>
        <taxon>Neisseriales</taxon>
        <taxon>Chitinibacteraceae</taxon>
        <taxon>Jeongeupia</taxon>
    </lineage>
</organism>
<dbReference type="Proteomes" id="UP000604737">
    <property type="component" value="Unassembled WGS sequence"/>
</dbReference>
<gene>
    <name evidence="2" type="ORF">GCM10007350_11750</name>
</gene>
<evidence type="ECO:0000313" key="3">
    <source>
        <dbReference type="Proteomes" id="UP000604737"/>
    </source>
</evidence>
<comment type="caution">
    <text evidence="2">The sequence shown here is derived from an EMBL/GenBank/DDBJ whole genome shotgun (WGS) entry which is preliminary data.</text>
</comment>
<sequence>MGTLVENVSWATGVRYFEDGAVLTGGPNCPDNLPLQDLTNRTAWLKQQVETRQGDLAAHTGAADPHPQYMTAPEVETRIGALINGSPGALDTLAELAAALGNDSSFAATMTNALAGKAALAGASFTGPVQGSTPAQFDNSTKMATMAALRRELGSYAGIKPEAATRVMTASDVGLLHGVTAGGITLTLPDKAGLPDGASITFKATVANSYFTIASVDGITISSGNAPTSINVDVGEDATVTLFGAGWVLTGGTVLRRLPSFGASFASNGWQKLPSGLIIQWGNLLNGASNPTSATFPIAFPNSCLRVFPVGGQITISQQAYVVLNTTSLSGFTFSAFYSASGVAPGTPSAGGVSCSYFAIGM</sequence>
<dbReference type="EMBL" id="BMYO01000003">
    <property type="protein sequence ID" value="GHD59847.1"/>
    <property type="molecule type" value="Genomic_DNA"/>
</dbReference>
<reference evidence="3" key="1">
    <citation type="journal article" date="2019" name="Int. J. Syst. Evol. Microbiol.">
        <title>The Global Catalogue of Microorganisms (GCM) 10K type strain sequencing project: providing services to taxonomists for standard genome sequencing and annotation.</title>
        <authorList>
            <consortium name="The Broad Institute Genomics Platform"/>
            <consortium name="The Broad Institute Genome Sequencing Center for Infectious Disease"/>
            <person name="Wu L."/>
            <person name="Ma J."/>
        </authorList>
    </citation>
    <scope>NUCLEOTIDE SEQUENCE [LARGE SCALE GENOMIC DNA]</scope>
    <source>
        <strain evidence="3">KCTC 23701</strain>
    </source>
</reference>
<dbReference type="Gene3D" id="2.60.40.3940">
    <property type="match status" value="1"/>
</dbReference>
<feature type="domain" description="Putative tail fiber protein gp53-like C-terminal" evidence="1">
    <location>
        <begin position="272"/>
        <end position="361"/>
    </location>
</feature>
<protein>
    <recommendedName>
        <fullName evidence="1">Putative tail fiber protein gp53-like C-terminal domain-containing protein</fullName>
    </recommendedName>
</protein>
<dbReference type="Pfam" id="PF21882">
    <property type="entry name" value="Gp53-like_C"/>
    <property type="match status" value="1"/>
</dbReference>
<name>A0ABQ3GYG7_9NEIS</name>
<proteinExistence type="predicted"/>